<proteinExistence type="predicted"/>
<dbReference type="Proteomes" id="UP000676975">
    <property type="component" value="Segment"/>
</dbReference>
<organism evidence="3 4">
    <name type="scientific">Pseudomonas phage phiGM22-3</name>
    <dbReference type="NCBI Taxonomy" id="2816462"/>
    <lineage>
        <taxon>Viruses</taxon>
        <taxon>Duplodnaviria</taxon>
        <taxon>Heunggongvirae</taxon>
        <taxon>Uroviricota</taxon>
        <taxon>Caudoviricetes</taxon>
        <taxon>Autographivirales</taxon>
        <taxon>Autoscriptoviridae</taxon>
        <taxon>Tunggulvirus</taxon>
        <taxon>Tunggulvirus GM223</taxon>
    </lineage>
</organism>
<keyword evidence="4" id="KW-1185">Reference proteome</keyword>
<gene>
    <name evidence="3" type="ORF">phiGM223_18</name>
</gene>
<keyword evidence="1" id="KW-0175">Coiled coil</keyword>
<keyword evidence="2" id="KW-0812">Transmembrane</keyword>
<sequence length="143" mass="15992">MSARISKTQASRSKLQGLIREVESLKAQNLKALKAIQTDAEYQALEDQIARQSKLITQLRVEIVKAQDGLVDTDKIASARVRAALAELAQVNYEKRGLDVEVRNLKESIRRRDGKLFDYRVLTILMAVGSAVHLGVKYIPGLF</sequence>
<dbReference type="EMBL" id="MW627366">
    <property type="protein sequence ID" value="QTZ83284.1"/>
    <property type="molecule type" value="Genomic_DNA"/>
</dbReference>
<keyword evidence="2" id="KW-0472">Membrane</keyword>
<reference evidence="3" key="1">
    <citation type="submission" date="2021-02" db="EMBL/GenBank/DDBJ databases">
        <authorList>
            <person name="Qin X."/>
            <person name="Gong M."/>
            <person name="Yang H."/>
        </authorList>
    </citation>
    <scope>NUCLEOTIDE SEQUENCE</scope>
</reference>
<evidence type="ECO:0000313" key="4">
    <source>
        <dbReference type="Proteomes" id="UP000676975"/>
    </source>
</evidence>
<evidence type="ECO:0000256" key="2">
    <source>
        <dbReference type="SAM" id="Phobius"/>
    </source>
</evidence>
<keyword evidence="2" id="KW-1133">Transmembrane helix</keyword>
<name>A0A8T8IUR3_9CAUD</name>
<protein>
    <submittedName>
        <fullName evidence="3">Uncharacterized protein</fullName>
    </submittedName>
</protein>
<evidence type="ECO:0000256" key="1">
    <source>
        <dbReference type="SAM" id="Coils"/>
    </source>
</evidence>
<evidence type="ECO:0000313" key="3">
    <source>
        <dbReference type="EMBL" id="QTZ83284.1"/>
    </source>
</evidence>
<accession>A0A8T8IUR3</accession>
<feature type="coiled-coil region" evidence="1">
    <location>
        <begin position="15"/>
        <end position="62"/>
    </location>
</feature>
<feature type="transmembrane region" description="Helical" evidence="2">
    <location>
        <begin position="119"/>
        <end position="139"/>
    </location>
</feature>